<dbReference type="Proteomes" id="UP001149954">
    <property type="component" value="Unassembled WGS sequence"/>
</dbReference>
<proteinExistence type="predicted"/>
<dbReference type="InterPro" id="IPR002227">
    <property type="entry name" value="Tyrosinase_Cu-bd"/>
</dbReference>
<evidence type="ECO:0000313" key="3">
    <source>
        <dbReference type="Proteomes" id="UP001149954"/>
    </source>
</evidence>
<keyword evidence="3" id="KW-1185">Reference proteome</keyword>
<feature type="domain" description="Tyrosinase copper-binding" evidence="1">
    <location>
        <begin position="59"/>
        <end position="109"/>
    </location>
</feature>
<gene>
    <name evidence="2" type="ORF">N7463_008526</name>
</gene>
<dbReference type="OrthoDB" id="6132182at2759"/>
<dbReference type="SUPFAM" id="SSF48056">
    <property type="entry name" value="Di-copper centre-containing domain"/>
    <property type="match status" value="1"/>
</dbReference>
<name>A0A9X0C3W0_9EURO</name>
<evidence type="ECO:0000313" key="2">
    <source>
        <dbReference type="EMBL" id="KAJ5496539.1"/>
    </source>
</evidence>
<protein>
    <recommendedName>
        <fullName evidence="1">Tyrosinase copper-binding domain-containing protein</fullName>
    </recommendedName>
</protein>
<evidence type="ECO:0000259" key="1">
    <source>
        <dbReference type="Pfam" id="PF00264"/>
    </source>
</evidence>
<dbReference type="EMBL" id="JAPWDS010000005">
    <property type="protein sequence ID" value="KAJ5496539.1"/>
    <property type="molecule type" value="Genomic_DNA"/>
</dbReference>
<reference evidence="2" key="2">
    <citation type="journal article" date="2023" name="IMA Fungus">
        <title>Comparative genomic study of the Penicillium genus elucidates a diverse pangenome and 15 lateral gene transfer events.</title>
        <authorList>
            <person name="Petersen C."/>
            <person name="Sorensen T."/>
            <person name="Nielsen M.R."/>
            <person name="Sondergaard T.E."/>
            <person name="Sorensen J.L."/>
            <person name="Fitzpatrick D.A."/>
            <person name="Frisvad J.C."/>
            <person name="Nielsen K.L."/>
        </authorList>
    </citation>
    <scope>NUCLEOTIDE SEQUENCE</scope>
    <source>
        <strain evidence="2">IBT 29495</strain>
    </source>
</reference>
<dbReference type="InterPro" id="IPR008922">
    <property type="entry name" value="Di-copper_centre_dom_sf"/>
</dbReference>
<organism evidence="2 3">
    <name type="scientific">Penicillium fimorum</name>
    <dbReference type="NCBI Taxonomy" id="1882269"/>
    <lineage>
        <taxon>Eukaryota</taxon>
        <taxon>Fungi</taxon>
        <taxon>Dikarya</taxon>
        <taxon>Ascomycota</taxon>
        <taxon>Pezizomycotina</taxon>
        <taxon>Eurotiomycetes</taxon>
        <taxon>Eurotiomycetidae</taxon>
        <taxon>Eurotiales</taxon>
        <taxon>Aspergillaceae</taxon>
        <taxon>Penicillium</taxon>
    </lineage>
</organism>
<sequence>MTLSIQVSTWHLTLGPLDFRLTFSPSFPINAFGSNPRCFIRSLNFDGYDEYNSHPASHDYEPPSVGGLGLHGGGHATTGLALEDFFASPADPAFMLFRGQVDRLWTLWRGKDEAHCRYAVNGSSAIWYGPQTPDVTMDTYVDFGVMGDSRQMVKMMSPTQNGHYYQYE</sequence>
<comment type="caution">
    <text evidence="2">The sequence shown here is derived from an EMBL/GenBank/DDBJ whole genome shotgun (WGS) entry which is preliminary data.</text>
</comment>
<dbReference type="Gene3D" id="1.10.1280.10">
    <property type="entry name" value="Di-copper center containing domain from catechol oxidase"/>
    <property type="match status" value="1"/>
</dbReference>
<dbReference type="GO" id="GO:0016491">
    <property type="term" value="F:oxidoreductase activity"/>
    <property type="evidence" value="ECO:0007669"/>
    <property type="project" value="InterPro"/>
</dbReference>
<dbReference type="Pfam" id="PF00264">
    <property type="entry name" value="Tyrosinase"/>
    <property type="match status" value="1"/>
</dbReference>
<reference evidence="2" key="1">
    <citation type="submission" date="2022-12" db="EMBL/GenBank/DDBJ databases">
        <authorList>
            <person name="Petersen C."/>
        </authorList>
    </citation>
    <scope>NUCLEOTIDE SEQUENCE</scope>
    <source>
        <strain evidence="2">IBT 29495</strain>
    </source>
</reference>
<accession>A0A9X0C3W0</accession>
<dbReference type="AlphaFoldDB" id="A0A9X0C3W0"/>